<reference evidence="1" key="2">
    <citation type="journal article" date="2020" name="Nat. Commun.">
        <title>Large-scale genome sequencing of mycorrhizal fungi provides insights into the early evolution of symbiotic traits.</title>
        <authorList>
            <person name="Miyauchi S."/>
            <person name="Kiss E."/>
            <person name="Kuo A."/>
            <person name="Drula E."/>
            <person name="Kohler A."/>
            <person name="Sanchez-Garcia M."/>
            <person name="Morin E."/>
            <person name="Andreopoulos B."/>
            <person name="Barry K.W."/>
            <person name="Bonito G."/>
            <person name="Buee M."/>
            <person name="Carver A."/>
            <person name="Chen C."/>
            <person name="Cichocki N."/>
            <person name="Clum A."/>
            <person name="Culley D."/>
            <person name="Crous P.W."/>
            <person name="Fauchery L."/>
            <person name="Girlanda M."/>
            <person name="Hayes R.D."/>
            <person name="Keri Z."/>
            <person name="LaButti K."/>
            <person name="Lipzen A."/>
            <person name="Lombard V."/>
            <person name="Magnuson J."/>
            <person name="Maillard F."/>
            <person name="Murat C."/>
            <person name="Nolan M."/>
            <person name="Ohm R.A."/>
            <person name="Pangilinan J."/>
            <person name="Pereira M.F."/>
            <person name="Perotto S."/>
            <person name="Peter M."/>
            <person name="Pfister S."/>
            <person name="Riley R."/>
            <person name="Sitrit Y."/>
            <person name="Stielow J.B."/>
            <person name="Szollosi G."/>
            <person name="Zifcakova L."/>
            <person name="Stursova M."/>
            <person name="Spatafora J.W."/>
            <person name="Tedersoo L."/>
            <person name="Vaario L.M."/>
            <person name="Yamada A."/>
            <person name="Yan M."/>
            <person name="Wang P."/>
            <person name="Xu J."/>
            <person name="Bruns T."/>
            <person name="Baldrian P."/>
            <person name="Vilgalys R."/>
            <person name="Dunand C."/>
            <person name="Henrissat B."/>
            <person name="Grigoriev I.V."/>
            <person name="Hibbett D."/>
            <person name="Nagy L.G."/>
            <person name="Martin F.M."/>
        </authorList>
    </citation>
    <scope>NUCLEOTIDE SEQUENCE</scope>
    <source>
        <strain evidence="1">P2</strain>
    </source>
</reference>
<sequence>MFVDFATSADSPSDNSTADVLRSIREATDFSHPAEWFPEARSIRRRIIMHVGPTNSGKTHQALQALAAAKTGYYAGPLRLLAHEIWDRLNKGQIVPAGVTLDPSAAADDNGGTDLLDGSVPMKPPILTKEHNERFARACNLVTGEEQRIVAEDALVSCTVEMLRFDRFVDVAVVDEIQMIADSTRGSGWTAAVLGLCAKEIHLCGEGTAVEVVKDLVKETGDELIVNRYQRLTPLRVAKKSLNGDFKRIEKGDCVVSFSRSGIFALKKKIEEVTNLRCAVAYGRLPPEIRSEQAALFNDPNSGFDVIVGSDAIGMGLNLKIKRIVFESSRKWDGTREVELSTSQIKQIGGRAGRYGLHGDSSDGGIVTTLYPEDLPAVRTAMESDLPPIPGAILPINFNAYNTIQQATLADKPRFTNVLDTISLFSRTQHPYIHGENSQNRGIAELLNTTFDHFTMEDTMAWFLSPVSWRDDVAKAVATRFLKDHQLHLRVNLTKVLRQEKLLQVLETTCSVMGARTVVSDPRATLMALETLHKSIILYMWMGQRMPVVFADLEEALELKEKAEKAMEFVLQVMTKRVSARNIVSRLADGRS</sequence>
<evidence type="ECO:0000313" key="2">
    <source>
        <dbReference type="Proteomes" id="UP000886501"/>
    </source>
</evidence>
<name>A0ACB6ZMS3_THEGA</name>
<organism evidence="1 2">
    <name type="scientific">Thelephora ganbajun</name>
    <name type="common">Ganba fungus</name>
    <dbReference type="NCBI Taxonomy" id="370292"/>
    <lineage>
        <taxon>Eukaryota</taxon>
        <taxon>Fungi</taxon>
        <taxon>Dikarya</taxon>
        <taxon>Basidiomycota</taxon>
        <taxon>Agaricomycotina</taxon>
        <taxon>Agaricomycetes</taxon>
        <taxon>Thelephorales</taxon>
        <taxon>Thelephoraceae</taxon>
        <taxon>Thelephora</taxon>
    </lineage>
</organism>
<gene>
    <name evidence="1" type="ORF">BDM02DRAFT_3185289</name>
</gene>
<comment type="caution">
    <text evidence="1">The sequence shown here is derived from an EMBL/GenBank/DDBJ whole genome shotgun (WGS) entry which is preliminary data.</text>
</comment>
<keyword evidence="2" id="KW-1185">Reference proteome</keyword>
<dbReference type="Proteomes" id="UP000886501">
    <property type="component" value="Unassembled WGS sequence"/>
</dbReference>
<accession>A0ACB6ZMS3</accession>
<proteinExistence type="predicted"/>
<dbReference type="EMBL" id="MU117983">
    <property type="protein sequence ID" value="KAF9650633.1"/>
    <property type="molecule type" value="Genomic_DNA"/>
</dbReference>
<protein>
    <submittedName>
        <fullName evidence="1">Uncharacterized protein</fullName>
    </submittedName>
</protein>
<evidence type="ECO:0000313" key="1">
    <source>
        <dbReference type="EMBL" id="KAF9650633.1"/>
    </source>
</evidence>
<reference evidence="1" key="1">
    <citation type="submission" date="2019-10" db="EMBL/GenBank/DDBJ databases">
        <authorList>
            <consortium name="DOE Joint Genome Institute"/>
            <person name="Kuo A."/>
            <person name="Miyauchi S."/>
            <person name="Kiss E."/>
            <person name="Drula E."/>
            <person name="Kohler A."/>
            <person name="Sanchez-Garcia M."/>
            <person name="Andreopoulos B."/>
            <person name="Barry K.W."/>
            <person name="Bonito G."/>
            <person name="Buee M."/>
            <person name="Carver A."/>
            <person name="Chen C."/>
            <person name="Cichocki N."/>
            <person name="Clum A."/>
            <person name="Culley D."/>
            <person name="Crous P.W."/>
            <person name="Fauchery L."/>
            <person name="Girlanda M."/>
            <person name="Hayes R."/>
            <person name="Keri Z."/>
            <person name="Labutti K."/>
            <person name="Lipzen A."/>
            <person name="Lombard V."/>
            <person name="Magnuson J."/>
            <person name="Maillard F."/>
            <person name="Morin E."/>
            <person name="Murat C."/>
            <person name="Nolan M."/>
            <person name="Ohm R."/>
            <person name="Pangilinan J."/>
            <person name="Pereira M."/>
            <person name="Perotto S."/>
            <person name="Peter M."/>
            <person name="Riley R."/>
            <person name="Sitrit Y."/>
            <person name="Stielow B."/>
            <person name="Szollosi G."/>
            <person name="Zifcakova L."/>
            <person name="Stursova M."/>
            <person name="Spatafora J.W."/>
            <person name="Tedersoo L."/>
            <person name="Vaario L.-M."/>
            <person name="Yamada A."/>
            <person name="Yan M."/>
            <person name="Wang P."/>
            <person name="Xu J."/>
            <person name="Bruns T."/>
            <person name="Baldrian P."/>
            <person name="Vilgalys R."/>
            <person name="Henrissat B."/>
            <person name="Grigoriev I.V."/>
            <person name="Hibbett D."/>
            <person name="Nagy L.G."/>
            <person name="Martin F.M."/>
        </authorList>
    </citation>
    <scope>NUCLEOTIDE SEQUENCE</scope>
    <source>
        <strain evidence="1">P2</strain>
    </source>
</reference>